<evidence type="ECO:0000259" key="6">
    <source>
        <dbReference type="Pfam" id="PF02769"/>
    </source>
</evidence>
<name>X1KEU1_9ZZZZ</name>
<evidence type="ECO:0000256" key="2">
    <source>
        <dbReference type="ARBA" id="ARBA00013047"/>
    </source>
</evidence>
<comment type="pathway">
    <text evidence="1">Purine metabolism; IMP biosynthesis via de novo pathway; 5-amino-1-(5-phospho-D-ribosyl)imidazole from N(2)-formyl-N(1)-(5-phospho-D-ribosyl)glycinamide: step 2/2.</text>
</comment>
<dbReference type="Pfam" id="PF02769">
    <property type="entry name" value="AIRS_C"/>
    <property type="match status" value="1"/>
</dbReference>
<dbReference type="EC" id="6.3.3.1" evidence="2"/>
<dbReference type="Gene3D" id="3.90.650.10">
    <property type="entry name" value="PurM-like C-terminal domain"/>
    <property type="match status" value="1"/>
</dbReference>
<dbReference type="GO" id="GO:0006189">
    <property type="term" value="P:'de novo' IMP biosynthetic process"/>
    <property type="evidence" value="ECO:0007669"/>
    <property type="project" value="UniProtKB-UniPathway"/>
</dbReference>
<evidence type="ECO:0000313" key="7">
    <source>
        <dbReference type="EMBL" id="GAI05173.1"/>
    </source>
</evidence>
<keyword evidence="5" id="KW-0067">ATP-binding</keyword>
<organism evidence="7">
    <name type="scientific">marine sediment metagenome</name>
    <dbReference type="NCBI Taxonomy" id="412755"/>
    <lineage>
        <taxon>unclassified sequences</taxon>
        <taxon>metagenomes</taxon>
        <taxon>ecological metagenomes</taxon>
    </lineage>
</organism>
<dbReference type="GO" id="GO:0046084">
    <property type="term" value="P:adenine biosynthetic process"/>
    <property type="evidence" value="ECO:0007669"/>
    <property type="project" value="TreeGrafter"/>
</dbReference>
<dbReference type="InterPro" id="IPR004733">
    <property type="entry name" value="PurM_cligase"/>
</dbReference>
<dbReference type="EMBL" id="BARV01003305">
    <property type="protein sequence ID" value="GAI05173.1"/>
    <property type="molecule type" value="Genomic_DNA"/>
</dbReference>
<dbReference type="PANTHER" id="PTHR10520">
    <property type="entry name" value="TRIFUNCTIONAL PURINE BIOSYNTHETIC PROTEIN ADENOSINE-3-RELATED"/>
    <property type="match status" value="1"/>
</dbReference>
<keyword evidence="3" id="KW-0436">Ligase</keyword>
<dbReference type="InterPro" id="IPR036676">
    <property type="entry name" value="PurM-like_C_sf"/>
</dbReference>
<dbReference type="PANTHER" id="PTHR10520:SF12">
    <property type="entry name" value="TRIFUNCTIONAL PURINE BIOSYNTHETIC PROTEIN ADENOSINE-3"/>
    <property type="match status" value="1"/>
</dbReference>
<gene>
    <name evidence="7" type="ORF">S06H3_07984</name>
</gene>
<accession>X1KEU1</accession>
<dbReference type="SUPFAM" id="SSF56042">
    <property type="entry name" value="PurM C-terminal domain-like"/>
    <property type="match status" value="1"/>
</dbReference>
<sequence>MFAVSLAKLKTFHIGGGFYENINRIIPGNMNASISKGSWKIPAIFKFLQDLGNIDRDEMFRVFNMGIGMVIITSPGGFDKARNIAGELGEDICNIGTVTRGNGRVIIEES</sequence>
<evidence type="ECO:0000256" key="5">
    <source>
        <dbReference type="ARBA" id="ARBA00022840"/>
    </source>
</evidence>
<dbReference type="AlphaFoldDB" id="X1KEU1"/>
<evidence type="ECO:0000256" key="3">
    <source>
        <dbReference type="ARBA" id="ARBA00022598"/>
    </source>
</evidence>
<dbReference type="GO" id="GO:0005524">
    <property type="term" value="F:ATP binding"/>
    <property type="evidence" value="ECO:0007669"/>
    <property type="project" value="UniProtKB-KW"/>
</dbReference>
<evidence type="ECO:0000256" key="1">
    <source>
        <dbReference type="ARBA" id="ARBA00004686"/>
    </source>
</evidence>
<evidence type="ECO:0000256" key="4">
    <source>
        <dbReference type="ARBA" id="ARBA00022741"/>
    </source>
</evidence>
<feature type="domain" description="PurM-like C-terminal" evidence="6">
    <location>
        <begin position="15"/>
        <end position="105"/>
    </location>
</feature>
<dbReference type="UniPathway" id="UPA00074">
    <property type="reaction ID" value="UER00129"/>
</dbReference>
<keyword evidence="4" id="KW-0547">Nucleotide-binding</keyword>
<dbReference type="InterPro" id="IPR010918">
    <property type="entry name" value="PurM-like_C_dom"/>
</dbReference>
<dbReference type="GO" id="GO:0004641">
    <property type="term" value="F:phosphoribosylformylglycinamidine cyclo-ligase activity"/>
    <property type="evidence" value="ECO:0007669"/>
    <property type="project" value="UniProtKB-EC"/>
</dbReference>
<protein>
    <recommendedName>
        <fullName evidence="2">phosphoribosylformylglycinamidine cyclo-ligase</fullName>
        <ecNumber evidence="2">6.3.3.1</ecNumber>
    </recommendedName>
</protein>
<dbReference type="GO" id="GO:0005829">
    <property type="term" value="C:cytosol"/>
    <property type="evidence" value="ECO:0007669"/>
    <property type="project" value="TreeGrafter"/>
</dbReference>
<proteinExistence type="predicted"/>
<dbReference type="GO" id="GO:0004637">
    <property type="term" value="F:phosphoribosylamine-glycine ligase activity"/>
    <property type="evidence" value="ECO:0007669"/>
    <property type="project" value="TreeGrafter"/>
</dbReference>
<reference evidence="7" key="1">
    <citation type="journal article" date="2014" name="Front. Microbiol.">
        <title>High frequency of phylogenetically diverse reductive dehalogenase-homologous genes in deep subseafloor sedimentary metagenomes.</title>
        <authorList>
            <person name="Kawai M."/>
            <person name="Futagami T."/>
            <person name="Toyoda A."/>
            <person name="Takaki Y."/>
            <person name="Nishi S."/>
            <person name="Hori S."/>
            <person name="Arai W."/>
            <person name="Tsubouchi T."/>
            <person name="Morono Y."/>
            <person name="Uchiyama I."/>
            <person name="Ito T."/>
            <person name="Fujiyama A."/>
            <person name="Inagaki F."/>
            <person name="Takami H."/>
        </authorList>
    </citation>
    <scope>NUCLEOTIDE SEQUENCE</scope>
    <source>
        <strain evidence="7">Expedition CK06-06</strain>
    </source>
</reference>
<comment type="caution">
    <text evidence="7">The sequence shown here is derived from an EMBL/GenBank/DDBJ whole genome shotgun (WGS) entry which is preliminary data.</text>
</comment>